<dbReference type="SUPFAM" id="SSF55874">
    <property type="entry name" value="ATPase domain of HSP90 chaperone/DNA topoisomerase II/histidine kinase"/>
    <property type="match status" value="1"/>
</dbReference>
<dbReference type="InterPro" id="IPR000014">
    <property type="entry name" value="PAS"/>
</dbReference>
<evidence type="ECO:0000256" key="2">
    <source>
        <dbReference type="ARBA" id="ARBA00012438"/>
    </source>
</evidence>
<dbReference type="GO" id="GO:0000155">
    <property type="term" value="F:phosphorelay sensor kinase activity"/>
    <property type="evidence" value="ECO:0007669"/>
    <property type="project" value="InterPro"/>
</dbReference>
<dbReference type="InterPro" id="IPR013655">
    <property type="entry name" value="PAS_fold_3"/>
</dbReference>
<gene>
    <name evidence="7" type="ordered locus">Dde_3113</name>
</gene>
<reference evidence="7 8" key="1">
    <citation type="journal article" date="2011" name="J. Bacteriol.">
        <title>Complete genome sequence and updated annotation of Desulfovibrio alaskensis G20.</title>
        <authorList>
            <person name="Hauser L.J."/>
            <person name="Land M.L."/>
            <person name="Brown S.D."/>
            <person name="Larimer F."/>
            <person name="Keller K.L."/>
            <person name="Rapp-Giles B.J."/>
            <person name="Price M.N."/>
            <person name="Lin M."/>
            <person name="Bruce D.C."/>
            <person name="Detter J.C."/>
            <person name="Tapia R."/>
            <person name="Han C.S."/>
            <person name="Goodwin L.A."/>
            <person name="Cheng J.F."/>
            <person name="Pitluck S."/>
            <person name="Copeland A."/>
            <person name="Lucas S."/>
            <person name="Nolan M."/>
            <person name="Lapidus A.L."/>
            <person name="Palumbo A.V."/>
            <person name="Wall J.D."/>
        </authorList>
    </citation>
    <scope>NUCLEOTIDE SEQUENCE [LARGE SCALE GENOMIC DNA]</scope>
    <source>
        <strain evidence="8">ATCC BAA 1058 / DSM 17464 / G20</strain>
    </source>
</reference>
<dbReference type="CDD" id="cd00130">
    <property type="entry name" value="PAS"/>
    <property type="match status" value="2"/>
</dbReference>
<proteinExistence type="predicted"/>
<feature type="domain" description="PAS" evidence="5">
    <location>
        <begin position="416"/>
        <end position="488"/>
    </location>
</feature>
<evidence type="ECO:0000256" key="1">
    <source>
        <dbReference type="ARBA" id="ARBA00000085"/>
    </source>
</evidence>
<dbReference type="PROSITE" id="PS50113">
    <property type="entry name" value="PAC"/>
    <property type="match status" value="2"/>
</dbReference>
<feature type="domain" description="PAC" evidence="6">
    <location>
        <begin position="492"/>
        <end position="544"/>
    </location>
</feature>
<accession>Q30WN9</accession>
<name>Q30WN9_OLEA2</name>
<dbReference type="InterPro" id="IPR003594">
    <property type="entry name" value="HATPase_dom"/>
</dbReference>
<dbReference type="eggNOG" id="COG4191">
    <property type="taxonomic scope" value="Bacteria"/>
</dbReference>
<dbReference type="PANTHER" id="PTHR43065">
    <property type="entry name" value="SENSOR HISTIDINE KINASE"/>
    <property type="match status" value="1"/>
</dbReference>
<dbReference type="InterPro" id="IPR013656">
    <property type="entry name" value="PAS_4"/>
</dbReference>
<sequence length="962" mass="106185">MPLPLSAPQTTRTVQCPPCAPDNAMHPRAVLPALFLLAAAVFFLCWAPPRNASAQPPPGTGRTHFLLVHSYHPNMLWVQDINSGVQEVLGPAIDASNGTMRLSVEFMDTKRHPDAAYRADILALLRDKYAQDPPDVIITADNIALNTLLDEHEAIAPGSRVVFCGYNNYTPDALRGHDDVTGIAEKVSIRETIQAAAAMLPQTSRFIVISDRSETGRAMTHELALQTAGIPEHGRMELWDAYTFADLGRQLAALQGTETIVLLSALQDTAGNVQSYRHSLRHILAATDRPVFAVFGFYADKGIVGGKLTDGVMQGREAARMALRIAQGTPPSRIPVITENINRFVFNHELLARYGISSDSIPAESTVLNRPPSFFTRYRQVLLPAGVLVALLVLALALESHHLVRQRAVEQSLREAKTRYRELVDNARSVIMHIDRNGQIEFINEYGLSFFGYEEHELTGKSVAATILPQNADGTPYSELLRRILENPETYACHENENIRKNGERVWISWLNRPLRDASGNVTGLLSAGQDATERKKAQDALAERERSYSVLLSNLPGMAFRRQTGGDGTFLFASEGCLPLTGFAPDDFVQHGRNLRGLAHPEDLPRITGAIDASPHRYAVEYRIIRSDGETRWVWEGGMMISGSGTSPCRSSGDSICVIEGFMTDITARMTARTELERLNEELEERVAARTAELQTSLEHLRQAQHQLVETEKMAALGGLVAGVAHEINTPIGIGVTSTSYLQEKMQQLEELYRSGGMKRSDIENFLRVGNESLTATRMNLSRAADLVRSFKQVAVDQSDEDTRRFNVLDYLEEVLVSLRPRYKRTSHRVELSGDKDLVITSYPGVFMQIVTNILTNALLHAFDGMENGVLSIHAVRQGNDLTLTLADNGKGMTPEILSRVFEPFFSTRRGNGGTGLGMHIVYNLVTRRLKGTVQCRSTPGDGTTFTITVPMQDSPSAVQT</sequence>
<keyword evidence="8" id="KW-1185">Reference proteome</keyword>
<evidence type="ECO:0000259" key="6">
    <source>
        <dbReference type="PROSITE" id="PS50113"/>
    </source>
</evidence>
<dbReference type="RefSeq" id="WP_011368866.1">
    <property type="nucleotide sequence ID" value="NC_007519.1"/>
</dbReference>
<dbReference type="InterPro" id="IPR004358">
    <property type="entry name" value="Sig_transdc_His_kin-like_C"/>
</dbReference>
<keyword evidence="7" id="KW-0418">Kinase</keyword>
<dbReference type="Gene3D" id="3.30.450.20">
    <property type="entry name" value="PAS domain"/>
    <property type="match status" value="2"/>
</dbReference>
<dbReference type="InterPro" id="IPR001610">
    <property type="entry name" value="PAC"/>
</dbReference>
<dbReference type="Gene3D" id="1.10.287.130">
    <property type="match status" value="1"/>
</dbReference>
<dbReference type="InterPro" id="IPR007487">
    <property type="entry name" value="ABC_transpt-TYRBP-like"/>
</dbReference>
<dbReference type="InterPro" id="IPR036097">
    <property type="entry name" value="HisK_dim/P_sf"/>
</dbReference>
<dbReference type="PANTHER" id="PTHR43065:SF47">
    <property type="match status" value="1"/>
</dbReference>
<dbReference type="SUPFAM" id="SSF55785">
    <property type="entry name" value="PYP-like sensor domain (PAS domain)"/>
    <property type="match status" value="2"/>
</dbReference>
<feature type="domain" description="PAS" evidence="5">
    <location>
        <begin position="545"/>
        <end position="613"/>
    </location>
</feature>
<feature type="domain" description="Histidine kinase" evidence="4">
    <location>
        <begin position="724"/>
        <end position="955"/>
    </location>
</feature>
<dbReference type="Pfam" id="PF02518">
    <property type="entry name" value="HATPase_c"/>
    <property type="match status" value="1"/>
</dbReference>
<dbReference type="SUPFAM" id="SSF47384">
    <property type="entry name" value="Homodimeric domain of signal transducing histidine kinase"/>
    <property type="match status" value="1"/>
</dbReference>
<dbReference type="Pfam" id="PF08447">
    <property type="entry name" value="PAS_3"/>
    <property type="match status" value="1"/>
</dbReference>
<dbReference type="HOGENOM" id="CLU_000445_89_20_7"/>
<evidence type="ECO:0000259" key="5">
    <source>
        <dbReference type="PROSITE" id="PS50112"/>
    </source>
</evidence>
<protein>
    <recommendedName>
        <fullName evidence="2">histidine kinase</fullName>
        <ecNumber evidence="2">2.7.13.3</ecNumber>
    </recommendedName>
</protein>
<dbReference type="PRINTS" id="PR00344">
    <property type="entry name" value="BCTRLSENSOR"/>
</dbReference>
<keyword evidence="7" id="KW-0808">Transferase</keyword>
<evidence type="ECO:0000259" key="4">
    <source>
        <dbReference type="PROSITE" id="PS50109"/>
    </source>
</evidence>
<dbReference type="Gene3D" id="3.30.565.10">
    <property type="entry name" value="Histidine kinase-like ATPase, C-terminal domain"/>
    <property type="match status" value="1"/>
</dbReference>
<organism evidence="7 8">
    <name type="scientific">Oleidesulfovibrio alaskensis (strain ATCC BAA-1058 / DSM 17464 / G20)</name>
    <name type="common">Desulfovibrio alaskensis</name>
    <dbReference type="NCBI Taxonomy" id="207559"/>
    <lineage>
        <taxon>Bacteria</taxon>
        <taxon>Pseudomonadati</taxon>
        <taxon>Thermodesulfobacteriota</taxon>
        <taxon>Desulfovibrionia</taxon>
        <taxon>Desulfovibrionales</taxon>
        <taxon>Desulfovibrionaceae</taxon>
        <taxon>Oleidesulfovibrio</taxon>
    </lineage>
</organism>
<dbReference type="InterPro" id="IPR036890">
    <property type="entry name" value="HATPase_C_sf"/>
</dbReference>
<dbReference type="PROSITE" id="PS50112">
    <property type="entry name" value="PAS"/>
    <property type="match status" value="2"/>
</dbReference>
<dbReference type="EC" id="2.7.13.3" evidence="2"/>
<dbReference type="AlphaFoldDB" id="Q30WN9"/>
<dbReference type="Proteomes" id="UP000002710">
    <property type="component" value="Chromosome"/>
</dbReference>
<dbReference type="EMBL" id="CP000112">
    <property type="protein sequence ID" value="ABB39907.1"/>
    <property type="molecule type" value="Genomic_DNA"/>
</dbReference>
<evidence type="ECO:0000256" key="3">
    <source>
        <dbReference type="ARBA" id="ARBA00022553"/>
    </source>
</evidence>
<dbReference type="InterPro" id="IPR035965">
    <property type="entry name" value="PAS-like_dom_sf"/>
</dbReference>
<dbReference type="SMART" id="SM00387">
    <property type="entry name" value="HATPase_c"/>
    <property type="match status" value="1"/>
</dbReference>
<dbReference type="Pfam" id="PF04392">
    <property type="entry name" value="ABC_sub_bind"/>
    <property type="match status" value="1"/>
</dbReference>
<dbReference type="eggNOG" id="COG2984">
    <property type="taxonomic scope" value="Bacteria"/>
</dbReference>
<dbReference type="NCBIfam" id="TIGR00229">
    <property type="entry name" value="sensory_box"/>
    <property type="match status" value="1"/>
</dbReference>
<dbReference type="SMART" id="SM00086">
    <property type="entry name" value="PAC"/>
    <property type="match status" value="2"/>
</dbReference>
<comment type="catalytic activity">
    <reaction evidence="1">
        <text>ATP + protein L-histidine = ADP + protein N-phospho-L-histidine.</text>
        <dbReference type="EC" id="2.7.13.3"/>
    </reaction>
</comment>
<dbReference type="eggNOG" id="COG2202">
    <property type="taxonomic scope" value="Bacteria"/>
</dbReference>
<feature type="domain" description="PAC" evidence="6">
    <location>
        <begin position="619"/>
        <end position="679"/>
    </location>
</feature>
<dbReference type="PROSITE" id="PS50109">
    <property type="entry name" value="HIS_KIN"/>
    <property type="match status" value="1"/>
</dbReference>
<dbReference type="KEGG" id="dde:Dde_3113"/>
<dbReference type="InterPro" id="IPR005467">
    <property type="entry name" value="His_kinase_dom"/>
</dbReference>
<dbReference type="Gene3D" id="3.40.50.2300">
    <property type="match status" value="2"/>
</dbReference>
<evidence type="ECO:0000313" key="7">
    <source>
        <dbReference type="EMBL" id="ABB39907.1"/>
    </source>
</evidence>
<keyword evidence="3" id="KW-0597">Phosphoprotein</keyword>
<evidence type="ECO:0000313" key="8">
    <source>
        <dbReference type="Proteomes" id="UP000002710"/>
    </source>
</evidence>
<dbReference type="InterPro" id="IPR003661">
    <property type="entry name" value="HisK_dim/P_dom"/>
</dbReference>
<dbReference type="Pfam" id="PF08448">
    <property type="entry name" value="PAS_4"/>
    <property type="match status" value="1"/>
</dbReference>
<dbReference type="STRING" id="207559.Dde_3113"/>
<dbReference type="SMART" id="SM00091">
    <property type="entry name" value="PAS"/>
    <property type="match status" value="2"/>
</dbReference>
<dbReference type="InterPro" id="IPR000700">
    <property type="entry name" value="PAS-assoc_C"/>
</dbReference>
<dbReference type="CDD" id="cd00082">
    <property type="entry name" value="HisKA"/>
    <property type="match status" value="1"/>
</dbReference>